<reference evidence="3" key="1">
    <citation type="journal article" date="2019" name="Int. J. Syst. Evol. Microbiol.">
        <title>The Global Catalogue of Microorganisms (GCM) 10K type strain sequencing project: providing services to taxonomists for standard genome sequencing and annotation.</title>
        <authorList>
            <consortium name="The Broad Institute Genomics Platform"/>
            <consortium name="The Broad Institute Genome Sequencing Center for Infectious Disease"/>
            <person name="Wu L."/>
            <person name="Ma J."/>
        </authorList>
    </citation>
    <scope>NUCLEOTIDE SEQUENCE [LARGE SCALE GENOMIC DNA]</scope>
    <source>
        <strain evidence="3">JCM 9651</strain>
    </source>
</reference>
<accession>A0ABP6S9H4</accession>
<gene>
    <name evidence="2" type="ORF">GCM10020367_21140</name>
</gene>
<feature type="region of interest" description="Disordered" evidence="1">
    <location>
        <begin position="588"/>
        <end position="618"/>
    </location>
</feature>
<evidence type="ECO:0000313" key="2">
    <source>
        <dbReference type="EMBL" id="GAA3371248.1"/>
    </source>
</evidence>
<dbReference type="EMBL" id="BAAAYL010000001">
    <property type="protein sequence ID" value="GAA3371248.1"/>
    <property type="molecule type" value="Genomic_DNA"/>
</dbReference>
<comment type="caution">
    <text evidence="2">The sequence shown here is derived from an EMBL/GenBank/DDBJ whole genome shotgun (WGS) entry which is preliminary data.</text>
</comment>
<evidence type="ECO:0000313" key="3">
    <source>
        <dbReference type="Proteomes" id="UP001499990"/>
    </source>
</evidence>
<proteinExistence type="predicted"/>
<protein>
    <recommendedName>
        <fullName evidence="4">Phage portal protein</fullName>
    </recommendedName>
</protein>
<evidence type="ECO:0000256" key="1">
    <source>
        <dbReference type="SAM" id="MobiDB-lite"/>
    </source>
</evidence>
<keyword evidence="3" id="KW-1185">Reference proteome</keyword>
<name>A0ABP6S9H4_9ACTN</name>
<organism evidence="2 3">
    <name type="scientific">Streptomyces sannanensis</name>
    <dbReference type="NCBI Taxonomy" id="285536"/>
    <lineage>
        <taxon>Bacteria</taxon>
        <taxon>Bacillati</taxon>
        <taxon>Actinomycetota</taxon>
        <taxon>Actinomycetes</taxon>
        <taxon>Kitasatosporales</taxon>
        <taxon>Streptomycetaceae</taxon>
        <taxon>Streptomyces</taxon>
    </lineage>
</organism>
<evidence type="ECO:0008006" key="4">
    <source>
        <dbReference type="Google" id="ProtNLM"/>
    </source>
</evidence>
<dbReference type="RefSeq" id="WP_345036031.1">
    <property type="nucleotide sequence ID" value="NZ_BAAAYL010000001.1"/>
</dbReference>
<dbReference type="Proteomes" id="UP001499990">
    <property type="component" value="Unassembled WGS sequence"/>
</dbReference>
<feature type="compositionally biased region" description="Pro residues" evidence="1">
    <location>
        <begin position="595"/>
        <end position="606"/>
    </location>
</feature>
<sequence length="618" mass="66505">MRLRDLVIDAWSWLNYKPAMAQPSRPGGNTFAEVTGSWVPDEDLRRLASYKLTAAYDLNQAGQLAAATSSDEGHADRRELGDASKLIDTALGYLLGSEQTITVPGAEHADDDNPPEGAAAAAELQEQLRGWAEKELLALRMQQAERVAVRSGDAVYTLAWEPSKGRPILRTYDPGFFFPEWGEDGEQDGAEFPRRIHLAWELPEDRAKGTKVRVRRITWELGPIGAATKPGTNKDGHPVREWIYGADGDPVLIVGDKLDADTGAVTRAYPWAPSRPSGITCYLSDAEWLLDDLKAGHDVYNLPPDKAAYRVRSDGEVLDRLDLMCDFIPVIHVTNSIPDAGEHWGQPILAHVMQALDELAATDTDAAGASATTGTPIISLAGARLPVNRATGQPEPVQVSAGQVWQLADGGRMDALDTSNQLAELRARTDHLLDRIAGNSRLTSAGLGTLDPTALPSGYALALALGPLDSLVASMRLARAHKYTVLLRMVCRLHQAGAAWPVGETLPARIVFGPHTPTDRAAILEEVVKAYGAGVMSLETAVRMLMDAGYPIEDATEEIERIQARAFDAAVRLADATGDNAAVREYLGLPEADPDIPPVPVLPGPRSPAGGSDPEPEQ</sequence>